<evidence type="ECO:0000313" key="1">
    <source>
        <dbReference type="EMBL" id="KHJ90528.1"/>
    </source>
</evidence>
<dbReference type="Proteomes" id="UP000053660">
    <property type="component" value="Unassembled WGS sequence"/>
</dbReference>
<keyword evidence="2" id="KW-1185">Reference proteome</keyword>
<evidence type="ECO:0000313" key="2">
    <source>
        <dbReference type="Proteomes" id="UP000053660"/>
    </source>
</evidence>
<dbReference type="AlphaFoldDB" id="A0A0B1SYZ4"/>
<accession>A0A0B1SYZ4</accession>
<reference evidence="1 2" key="1">
    <citation type="submission" date="2014-03" db="EMBL/GenBank/DDBJ databases">
        <title>Draft genome of the hookworm Oesophagostomum dentatum.</title>
        <authorList>
            <person name="Mitreva M."/>
        </authorList>
    </citation>
    <scope>NUCLEOTIDE SEQUENCE [LARGE SCALE GENOMIC DNA]</scope>
    <source>
        <strain evidence="1 2">OD-Hann</strain>
    </source>
</reference>
<organism evidence="1 2">
    <name type="scientific">Oesophagostomum dentatum</name>
    <name type="common">Nodular worm</name>
    <dbReference type="NCBI Taxonomy" id="61180"/>
    <lineage>
        <taxon>Eukaryota</taxon>
        <taxon>Metazoa</taxon>
        <taxon>Ecdysozoa</taxon>
        <taxon>Nematoda</taxon>
        <taxon>Chromadorea</taxon>
        <taxon>Rhabditida</taxon>
        <taxon>Rhabditina</taxon>
        <taxon>Rhabditomorpha</taxon>
        <taxon>Strongyloidea</taxon>
        <taxon>Strongylidae</taxon>
        <taxon>Oesophagostomum</taxon>
    </lineage>
</organism>
<proteinExistence type="predicted"/>
<gene>
    <name evidence="1" type="ORF">OESDEN_09627</name>
</gene>
<name>A0A0B1SYZ4_OESDE</name>
<protein>
    <submittedName>
        <fullName evidence="1">Uncharacterized protein</fullName>
    </submittedName>
</protein>
<dbReference type="EMBL" id="KN552934">
    <property type="protein sequence ID" value="KHJ90528.1"/>
    <property type="molecule type" value="Genomic_DNA"/>
</dbReference>
<sequence length="50" mass="5558">MWTRSATNPLAALGVGYSSVTVYTMGECFSICFSLDVQQIRQKGLWQISI</sequence>